<dbReference type="Proteomes" id="UP001157006">
    <property type="component" value="Chromosome 1L"/>
</dbReference>
<organism evidence="2 3">
    <name type="scientific">Vicia faba</name>
    <name type="common">Broad bean</name>
    <name type="synonym">Faba vulgaris</name>
    <dbReference type="NCBI Taxonomy" id="3906"/>
    <lineage>
        <taxon>Eukaryota</taxon>
        <taxon>Viridiplantae</taxon>
        <taxon>Streptophyta</taxon>
        <taxon>Embryophyta</taxon>
        <taxon>Tracheophyta</taxon>
        <taxon>Spermatophyta</taxon>
        <taxon>Magnoliopsida</taxon>
        <taxon>eudicotyledons</taxon>
        <taxon>Gunneridae</taxon>
        <taxon>Pentapetalae</taxon>
        <taxon>rosids</taxon>
        <taxon>fabids</taxon>
        <taxon>Fabales</taxon>
        <taxon>Fabaceae</taxon>
        <taxon>Papilionoideae</taxon>
        <taxon>50 kb inversion clade</taxon>
        <taxon>NPAAA clade</taxon>
        <taxon>Hologalegina</taxon>
        <taxon>IRL clade</taxon>
        <taxon>Fabeae</taxon>
        <taxon>Vicia</taxon>
    </lineage>
</organism>
<dbReference type="Gene3D" id="3.40.50.1820">
    <property type="entry name" value="alpha/beta hydrolase"/>
    <property type="match status" value="1"/>
</dbReference>
<keyword evidence="3" id="KW-1185">Reference proteome</keyword>
<name>A0AAV0YQW4_VICFA</name>
<evidence type="ECO:0008006" key="4">
    <source>
        <dbReference type="Google" id="ProtNLM"/>
    </source>
</evidence>
<accession>A0AAV0YQW4</accession>
<gene>
    <name evidence="2" type="ORF">VFH_I284120</name>
</gene>
<protein>
    <recommendedName>
        <fullName evidence="4">Serine carboxypeptidase-like 50</fullName>
    </recommendedName>
</protein>
<dbReference type="GO" id="GO:0006508">
    <property type="term" value="P:proteolysis"/>
    <property type="evidence" value="ECO:0007669"/>
    <property type="project" value="InterPro"/>
</dbReference>
<proteinExistence type="inferred from homology"/>
<evidence type="ECO:0000313" key="3">
    <source>
        <dbReference type="Proteomes" id="UP001157006"/>
    </source>
</evidence>
<reference evidence="2 3" key="1">
    <citation type="submission" date="2023-01" db="EMBL/GenBank/DDBJ databases">
        <authorList>
            <person name="Kreplak J."/>
        </authorList>
    </citation>
    <scope>NUCLEOTIDE SEQUENCE [LARGE SCALE GENOMIC DNA]</scope>
</reference>
<evidence type="ECO:0000313" key="2">
    <source>
        <dbReference type="EMBL" id="CAI8587103.1"/>
    </source>
</evidence>
<comment type="similarity">
    <text evidence="1">Belongs to the peptidase S10 family.</text>
</comment>
<dbReference type="InterPro" id="IPR029058">
    <property type="entry name" value="AB_hydrolase_fold"/>
</dbReference>
<evidence type="ECO:0000256" key="1">
    <source>
        <dbReference type="ARBA" id="ARBA00009431"/>
    </source>
</evidence>
<dbReference type="SUPFAM" id="SSF53474">
    <property type="entry name" value="alpha/beta-Hydrolases"/>
    <property type="match status" value="1"/>
</dbReference>
<dbReference type="GO" id="GO:0004185">
    <property type="term" value="F:serine-type carboxypeptidase activity"/>
    <property type="evidence" value="ECO:0007669"/>
    <property type="project" value="InterPro"/>
</dbReference>
<dbReference type="InterPro" id="IPR001563">
    <property type="entry name" value="Peptidase_S10"/>
</dbReference>
<dbReference type="EMBL" id="OX451736">
    <property type="protein sequence ID" value="CAI8587103.1"/>
    <property type="molecule type" value="Genomic_DNA"/>
</dbReference>
<dbReference type="AlphaFoldDB" id="A0AAV0YQW4"/>
<sequence>MVTHADNAYYIGLINERQKNELEKLQLEAVELVERKNWSEATRARNRVLDVLQNMTGLATLYDYSRKAPYEDELVAKFLNIGAVRKALGVKVDDSSVYEKCSKIVWAALYADLMKSVKHMVEKLLKEEMRVLLYQGQRDLRVGVVQVEAWVKSMKWEGIEEFVNGEREIWKVNGEVAGYVQKWKSFTNVVVLGGGHLLPSDQPLNSQVMIEDWVLEKGLFGSVLELNVSTNYVHDG</sequence>
<dbReference type="Pfam" id="PF00450">
    <property type="entry name" value="Peptidase_S10"/>
    <property type="match status" value="1"/>
</dbReference>